<gene>
    <name evidence="7" type="ORF">K461DRAFT_252310</name>
</gene>
<evidence type="ECO:0000256" key="1">
    <source>
        <dbReference type="ARBA" id="ARBA00004141"/>
    </source>
</evidence>
<dbReference type="Proteomes" id="UP000799439">
    <property type="component" value="Unassembled WGS sequence"/>
</dbReference>
<dbReference type="GO" id="GO:0005886">
    <property type="term" value="C:plasma membrane"/>
    <property type="evidence" value="ECO:0007669"/>
    <property type="project" value="TreeGrafter"/>
</dbReference>
<protein>
    <submittedName>
        <fullName evidence="7">Natural resistance-associated macrophage protein</fullName>
    </submittedName>
</protein>
<dbReference type="InterPro" id="IPR001046">
    <property type="entry name" value="NRAMP_fam"/>
</dbReference>
<dbReference type="OrthoDB" id="409173at2759"/>
<feature type="region of interest" description="Disordered" evidence="5">
    <location>
        <begin position="470"/>
        <end position="512"/>
    </location>
</feature>
<feature type="transmembrane region" description="Helical" evidence="6">
    <location>
        <begin position="61"/>
        <end position="83"/>
    </location>
</feature>
<evidence type="ECO:0000256" key="4">
    <source>
        <dbReference type="ARBA" id="ARBA00023136"/>
    </source>
</evidence>
<feature type="region of interest" description="Disordered" evidence="5">
    <location>
        <begin position="261"/>
        <end position="281"/>
    </location>
</feature>
<dbReference type="NCBIfam" id="NF037982">
    <property type="entry name" value="Nramp_1"/>
    <property type="match status" value="1"/>
</dbReference>
<dbReference type="PANTHER" id="PTHR11706">
    <property type="entry name" value="SOLUTE CARRIER PROTEIN FAMILY 11 MEMBER"/>
    <property type="match status" value="1"/>
</dbReference>
<feature type="transmembrane region" description="Helical" evidence="6">
    <location>
        <begin position="396"/>
        <end position="414"/>
    </location>
</feature>
<evidence type="ECO:0000313" key="7">
    <source>
        <dbReference type="EMBL" id="KAF2156300.1"/>
    </source>
</evidence>
<feature type="transmembrane region" description="Helical" evidence="6">
    <location>
        <begin position="20"/>
        <end position="41"/>
    </location>
</feature>
<feature type="transmembrane region" description="Helical" evidence="6">
    <location>
        <begin position="167"/>
        <end position="189"/>
    </location>
</feature>
<feature type="compositionally biased region" description="Polar residues" evidence="5">
    <location>
        <begin position="270"/>
        <end position="279"/>
    </location>
</feature>
<comment type="subcellular location">
    <subcellularLocation>
        <location evidence="1">Membrane</location>
        <topology evidence="1">Multi-pass membrane protein</topology>
    </subcellularLocation>
</comment>
<feature type="transmembrane region" description="Helical" evidence="6">
    <location>
        <begin position="302"/>
        <end position="329"/>
    </location>
</feature>
<evidence type="ECO:0000256" key="3">
    <source>
        <dbReference type="ARBA" id="ARBA00022989"/>
    </source>
</evidence>
<name>A0A9P4MIS6_9PEZI</name>
<keyword evidence="4 6" id="KW-0472">Membrane</keyword>
<dbReference type="AlphaFoldDB" id="A0A9P4MIS6"/>
<reference evidence="7" key="1">
    <citation type="journal article" date="2020" name="Stud. Mycol.">
        <title>101 Dothideomycetes genomes: a test case for predicting lifestyles and emergence of pathogens.</title>
        <authorList>
            <person name="Haridas S."/>
            <person name="Albert R."/>
            <person name="Binder M."/>
            <person name="Bloem J."/>
            <person name="Labutti K."/>
            <person name="Salamov A."/>
            <person name="Andreopoulos B."/>
            <person name="Baker S."/>
            <person name="Barry K."/>
            <person name="Bills G."/>
            <person name="Bluhm B."/>
            <person name="Cannon C."/>
            <person name="Castanera R."/>
            <person name="Culley D."/>
            <person name="Daum C."/>
            <person name="Ezra D."/>
            <person name="Gonzalez J."/>
            <person name="Henrissat B."/>
            <person name="Kuo A."/>
            <person name="Liang C."/>
            <person name="Lipzen A."/>
            <person name="Lutzoni F."/>
            <person name="Magnuson J."/>
            <person name="Mondo S."/>
            <person name="Nolan M."/>
            <person name="Ohm R."/>
            <person name="Pangilinan J."/>
            <person name="Park H.-J."/>
            <person name="Ramirez L."/>
            <person name="Alfaro M."/>
            <person name="Sun H."/>
            <person name="Tritt A."/>
            <person name="Yoshinaga Y."/>
            <person name="Zwiers L.-H."/>
            <person name="Turgeon B."/>
            <person name="Goodwin S."/>
            <person name="Spatafora J."/>
            <person name="Crous P."/>
            <person name="Grigoriev I."/>
        </authorList>
    </citation>
    <scope>NUCLEOTIDE SEQUENCE</scope>
    <source>
        <strain evidence="7">CBS 260.36</strain>
    </source>
</reference>
<keyword evidence="8" id="KW-1185">Reference proteome</keyword>
<accession>A0A9P4MIS6</accession>
<sequence length="583" mass="61868">MAFPSSSSTARSPTTFFRKLWASIIKYASFVGPGAMVSVAYMDPGNYATDVTAGASYRFQLLFVVLISNIIAIVLQSLSIKLGSVTGLNLAQMIKAHTHPYLNAFLYVVAEIAIIATDMAEVIGTAIALDLLFKIPLVAGCIISIADVLLILLFYSPGNSIRAVRIFELGVFALVLAVVVCFCYQLSLIQNTDVGTVLRGYVPNSAILQKQGMYQACGILGATVMPHSLYLGSGTIQSRLLKYDQTHGLAPKSTVISFETATKAPRPSDESTTTSDSNASLPSPSLYLPSLRAIRHGLKMSIIELTISLFTFALFVNSAILIIAGASLYSDSDAASADLFGIHDLLSKHLAPAAGTLFATALLLSGISAGIVCTIAGQIISEGQVSWHIKPWQRRILTRSIAITPSVIIAGSIGKEGISKALEASQVVLCFCLPIITAPLLWFTSKAKYQRVQVMPNGERITAGDDLELEDEVEEEDRLGREGEEIVSSHARSPSTSTALSNGGTAERRMSTLVSAEEAPSAQAASRTEGAGGVVGTGLLPGTIQTVQFHNHWATTAISLLIWLVILAMNMAAVVMLALGVGD</sequence>
<dbReference type="PANTHER" id="PTHR11706:SF101">
    <property type="entry name" value="MANGANESE TRANSPORTER SMF1"/>
    <property type="match status" value="1"/>
</dbReference>
<evidence type="ECO:0000256" key="2">
    <source>
        <dbReference type="ARBA" id="ARBA00022692"/>
    </source>
</evidence>
<dbReference type="GO" id="GO:0015086">
    <property type="term" value="F:cadmium ion transmembrane transporter activity"/>
    <property type="evidence" value="ECO:0007669"/>
    <property type="project" value="TreeGrafter"/>
</dbReference>
<feature type="transmembrane region" description="Helical" evidence="6">
    <location>
        <begin position="213"/>
        <end position="232"/>
    </location>
</feature>
<feature type="transmembrane region" description="Helical" evidence="6">
    <location>
        <begin position="560"/>
        <end position="581"/>
    </location>
</feature>
<dbReference type="PRINTS" id="PR00447">
    <property type="entry name" value="NATRESASSCMP"/>
</dbReference>
<dbReference type="NCBIfam" id="TIGR01197">
    <property type="entry name" value="nramp"/>
    <property type="match status" value="1"/>
</dbReference>
<dbReference type="EMBL" id="ML996082">
    <property type="protein sequence ID" value="KAF2156300.1"/>
    <property type="molecule type" value="Genomic_DNA"/>
</dbReference>
<feature type="transmembrane region" description="Helical" evidence="6">
    <location>
        <begin position="349"/>
        <end position="375"/>
    </location>
</feature>
<feature type="compositionally biased region" description="Polar residues" evidence="5">
    <location>
        <begin position="490"/>
        <end position="504"/>
    </location>
</feature>
<keyword evidence="2 6" id="KW-0812">Transmembrane</keyword>
<feature type="transmembrane region" description="Helical" evidence="6">
    <location>
        <begin position="426"/>
        <end position="443"/>
    </location>
</feature>
<dbReference type="Pfam" id="PF01566">
    <property type="entry name" value="Nramp"/>
    <property type="match status" value="2"/>
</dbReference>
<comment type="caution">
    <text evidence="7">The sequence shown here is derived from an EMBL/GenBank/DDBJ whole genome shotgun (WGS) entry which is preliminary data.</text>
</comment>
<proteinExistence type="predicted"/>
<keyword evidence="3 6" id="KW-1133">Transmembrane helix</keyword>
<feature type="transmembrane region" description="Helical" evidence="6">
    <location>
        <begin position="104"/>
        <end position="129"/>
    </location>
</feature>
<feature type="transmembrane region" description="Helical" evidence="6">
    <location>
        <begin position="135"/>
        <end position="155"/>
    </location>
</feature>
<evidence type="ECO:0000256" key="5">
    <source>
        <dbReference type="SAM" id="MobiDB-lite"/>
    </source>
</evidence>
<evidence type="ECO:0000256" key="6">
    <source>
        <dbReference type="SAM" id="Phobius"/>
    </source>
</evidence>
<dbReference type="GO" id="GO:0034755">
    <property type="term" value="P:iron ion transmembrane transport"/>
    <property type="evidence" value="ECO:0007669"/>
    <property type="project" value="TreeGrafter"/>
</dbReference>
<dbReference type="GO" id="GO:0005384">
    <property type="term" value="F:manganese ion transmembrane transporter activity"/>
    <property type="evidence" value="ECO:0007669"/>
    <property type="project" value="TreeGrafter"/>
</dbReference>
<dbReference type="GO" id="GO:0030026">
    <property type="term" value="P:intracellular manganese ion homeostasis"/>
    <property type="evidence" value="ECO:0007669"/>
    <property type="project" value="TreeGrafter"/>
</dbReference>
<evidence type="ECO:0000313" key="8">
    <source>
        <dbReference type="Proteomes" id="UP000799439"/>
    </source>
</evidence>
<organism evidence="7 8">
    <name type="scientific">Myriangium duriaei CBS 260.36</name>
    <dbReference type="NCBI Taxonomy" id="1168546"/>
    <lineage>
        <taxon>Eukaryota</taxon>
        <taxon>Fungi</taxon>
        <taxon>Dikarya</taxon>
        <taxon>Ascomycota</taxon>
        <taxon>Pezizomycotina</taxon>
        <taxon>Dothideomycetes</taxon>
        <taxon>Dothideomycetidae</taxon>
        <taxon>Myriangiales</taxon>
        <taxon>Myriangiaceae</taxon>
        <taxon>Myriangium</taxon>
    </lineage>
</organism>